<name>A0ABU1MVN4_9CAUL</name>
<keyword evidence="2" id="KW-1003">Cell membrane</keyword>
<dbReference type="RefSeq" id="WP_310029349.1">
    <property type="nucleotide sequence ID" value="NZ_JAVDRL010000002.1"/>
</dbReference>
<keyword evidence="9" id="KW-1185">Reference proteome</keyword>
<evidence type="ECO:0000256" key="5">
    <source>
        <dbReference type="ARBA" id="ARBA00023136"/>
    </source>
</evidence>
<protein>
    <submittedName>
        <fullName evidence="8">Copper resistance protein D</fullName>
    </submittedName>
</protein>
<evidence type="ECO:0000259" key="7">
    <source>
        <dbReference type="Pfam" id="PF05425"/>
    </source>
</evidence>
<evidence type="ECO:0000256" key="4">
    <source>
        <dbReference type="ARBA" id="ARBA00022989"/>
    </source>
</evidence>
<organism evidence="8 9">
    <name type="scientific">Caulobacter rhizosphaerae</name>
    <dbReference type="NCBI Taxonomy" id="2010972"/>
    <lineage>
        <taxon>Bacteria</taxon>
        <taxon>Pseudomonadati</taxon>
        <taxon>Pseudomonadota</taxon>
        <taxon>Alphaproteobacteria</taxon>
        <taxon>Caulobacterales</taxon>
        <taxon>Caulobacteraceae</taxon>
        <taxon>Caulobacter</taxon>
    </lineage>
</organism>
<feature type="domain" description="Copper resistance protein D" evidence="7">
    <location>
        <begin position="193"/>
        <end position="300"/>
    </location>
</feature>
<feature type="transmembrane region" description="Helical" evidence="6">
    <location>
        <begin position="283"/>
        <end position="301"/>
    </location>
</feature>
<feature type="transmembrane region" description="Helical" evidence="6">
    <location>
        <begin position="190"/>
        <end position="212"/>
    </location>
</feature>
<feature type="transmembrane region" description="Helical" evidence="6">
    <location>
        <begin position="96"/>
        <end position="113"/>
    </location>
</feature>
<evidence type="ECO:0000313" key="9">
    <source>
        <dbReference type="Proteomes" id="UP001262754"/>
    </source>
</evidence>
<evidence type="ECO:0000256" key="6">
    <source>
        <dbReference type="SAM" id="Phobius"/>
    </source>
</evidence>
<comment type="caution">
    <text evidence="8">The sequence shown here is derived from an EMBL/GenBank/DDBJ whole genome shotgun (WGS) entry which is preliminary data.</text>
</comment>
<evidence type="ECO:0000256" key="2">
    <source>
        <dbReference type="ARBA" id="ARBA00022475"/>
    </source>
</evidence>
<feature type="transmembrane region" description="Helical" evidence="6">
    <location>
        <begin position="52"/>
        <end position="76"/>
    </location>
</feature>
<dbReference type="NCBIfam" id="NF033808">
    <property type="entry name" value="copper_CopD"/>
    <property type="match status" value="1"/>
</dbReference>
<dbReference type="InterPro" id="IPR032694">
    <property type="entry name" value="CopC/D"/>
</dbReference>
<keyword evidence="5 6" id="KW-0472">Membrane</keyword>
<feature type="transmembrane region" description="Helical" evidence="6">
    <location>
        <begin position="232"/>
        <end position="253"/>
    </location>
</feature>
<dbReference type="InterPro" id="IPR047689">
    <property type="entry name" value="CopD"/>
</dbReference>
<feature type="transmembrane region" description="Helical" evidence="6">
    <location>
        <begin position="157"/>
        <end position="178"/>
    </location>
</feature>
<feature type="transmembrane region" description="Helical" evidence="6">
    <location>
        <begin position="12"/>
        <end position="31"/>
    </location>
</feature>
<gene>
    <name evidence="8" type="ORF">J2800_000816</name>
</gene>
<keyword evidence="4 6" id="KW-1133">Transmembrane helix</keyword>
<accession>A0ABU1MVN4</accession>
<evidence type="ECO:0000256" key="1">
    <source>
        <dbReference type="ARBA" id="ARBA00004651"/>
    </source>
</evidence>
<evidence type="ECO:0000256" key="3">
    <source>
        <dbReference type="ARBA" id="ARBA00022692"/>
    </source>
</evidence>
<dbReference type="InterPro" id="IPR008457">
    <property type="entry name" value="Cu-R_CopD_dom"/>
</dbReference>
<dbReference type="EMBL" id="JAVDRL010000002">
    <property type="protein sequence ID" value="MDR6530092.1"/>
    <property type="molecule type" value="Genomic_DNA"/>
</dbReference>
<dbReference type="Proteomes" id="UP001262754">
    <property type="component" value="Unassembled WGS sequence"/>
</dbReference>
<evidence type="ECO:0000313" key="8">
    <source>
        <dbReference type="EMBL" id="MDR6530092.1"/>
    </source>
</evidence>
<feature type="transmembrane region" description="Helical" evidence="6">
    <location>
        <begin position="120"/>
        <end position="137"/>
    </location>
</feature>
<dbReference type="PANTHER" id="PTHR34820:SF4">
    <property type="entry name" value="INNER MEMBRANE PROTEIN YEBZ"/>
    <property type="match status" value="1"/>
</dbReference>
<keyword evidence="3 6" id="KW-0812">Transmembrane</keyword>
<sequence length="309" mass="30519">MEAAVVGLRWVQYAASFVLTGGALFALYALPARGPSSAAALAWPRQVLAGSAAILVLATALGLLAQTAVVAGSLSAALDPTTLASVLTDMAMGPSSVARGVCAALALGLLLGVRPGVPAWVASSSLGAVATASLAWMGHGAATEGAGALVHLAADLAHLAAAAVWTGAIVFFLILARFADSTDADGLEVFHGALAGFSGVGSALVAVLLATGLINSGFLVGVAGLPSLLATLYGRLLLLKLLVFVAMLVLAAANRLRLTPALRGGLDDPGRSAAAIVALRKSLALEAGAALAVLALVAWLGRLAPISSL</sequence>
<reference evidence="8 9" key="1">
    <citation type="submission" date="2023-07" db="EMBL/GenBank/DDBJ databases">
        <title>Sorghum-associated microbial communities from plants grown in Nebraska, USA.</title>
        <authorList>
            <person name="Schachtman D."/>
        </authorList>
    </citation>
    <scope>NUCLEOTIDE SEQUENCE [LARGE SCALE GENOMIC DNA]</scope>
    <source>
        <strain evidence="8 9">DS2154</strain>
    </source>
</reference>
<proteinExistence type="predicted"/>
<dbReference type="Pfam" id="PF05425">
    <property type="entry name" value="CopD"/>
    <property type="match status" value="1"/>
</dbReference>
<dbReference type="PANTHER" id="PTHR34820">
    <property type="entry name" value="INNER MEMBRANE PROTEIN YEBZ"/>
    <property type="match status" value="1"/>
</dbReference>
<comment type="subcellular location">
    <subcellularLocation>
        <location evidence="1">Cell membrane</location>
        <topology evidence="1">Multi-pass membrane protein</topology>
    </subcellularLocation>
</comment>